<evidence type="ECO:0000313" key="4">
    <source>
        <dbReference type="Proteomes" id="UP000617402"/>
    </source>
</evidence>
<dbReference type="RefSeq" id="WP_188040836.1">
    <property type="nucleotide sequence ID" value="NZ_JACVHF010000013.1"/>
</dbReference>
<evidence type="ECO:0000256" key="2">
    <source>
        <dbReference type="SAM" id="SignalP"/>
    </source>
</evidence>
<dbReference type="EMBL" id="JACVHF010000013">
    <property type="protein sequence ID" value="MBC9785375.1"/>
    <property type="molecule type" value="Genomic_DNA"/>
</dbReference>
<dbReference type="Proteomes" id="UP000617402">
    <property type="component" value="Unassembled WGS sequence"/>
</dbReference>
<feature type="region of interest" description="Disordered" evidence="1">
    <location>
        <begin position="336"/>
        <end position="369"/>
    </location>
</feature>
<keyword evidence="2" id="KW-0732">Signal</keyword>
<accession>A0ABR7T3M4</accession>
<dbReference type="InterPro" id="IPR037257">
    <property type="entry name" value="T2SS_E_N_sf"/>
</dbReference>
<comment type="caution">
    <text evidence="3">The sequence shown here is derived from an EMBL/GenBank/DDBJ whole genome shotgun (WGS) entry which is preliminary data.</text>
</comment>
<name>A0ABR7T3M4_HELCL</name>
<feature type="signal peptide" evidence="2">
    <location>
        <begin position="1"/>
        <end position="27"/>
    </location>
</feature>
<evidence type="ECO:0000313" key="3">
    <source>
        <dbReference type="EMBL" id="MBC9785375.1"/>
    </source>
</evidence>
<evidence type="ECO:0000256" key="1">
    <source>
        <dbReference type="SAM" id="MobiDB-lite"/>
    </source>
</evidence>
<protein>
    <submittedName>
        <fullName evidence="3">Uncharacterized protein</fullName>
    </submittedName>
</protein>
<feature type="chain" id="PRO_5046462039" evidence="2">
    <location>
        <begin position="28"/>
        <end position="369"/>
    </location>
</feature>
<feature type="compositionally biased region" description="Polar residues" evidence="1">
    <location>
        <begin position="338"/>
        <end position="348"/>
    </location>
</feature>
<gene>
    <name evidence="3" type="ORF">H1S01_12740</name>
</gene>
<sequence>MKPTKLNKAICGLVMGGILLIGGIAFAADSTNAQPSMWGRHQSQGKEQGPRMMGTHIKDILSSLVTAGTITQAQADLITAALPQPPQNSLNQLVTNGTVTQDQLNAILQALHGNKQGDLKGDKRENPLTKLVSDGVITQAQADAIKAKFPKPSEKAADKSQAPVKFEDILASLVTDNTLTQEQSEAIAAAMPKHDGPFAQFVQEGTITAEQAKAIMDKFPKPGDNQQGTPVKYEDILSTLVSDGTLTQAQVDTMKASIQQEREKHSPANLLAPLVTAGTITQAQADAAVALLPTPGSQPAEKKAPLSLKDTLANLVTAGSITQAQADAILAKLPQRPANDNGQAGTKQGNAGGKSFGGFGGGFHGRGMR</sequence>
<proteinExistence type="predicted"/>
<organism evidence="3 4">
    <name type="scientific">Heliobacterium chlorum</name>
    <dbReference type="NCBI Taxonomy" id="2698"/>
    <lineage>
        <taxon>Bacteria</taxon>
        <taxon>Bacillati</taxon>
        <taxon>Bacillota</taxon>
        <taxon>Clostridia</taxon>
        <taxon>Eubacteriales</taxon>
        <taxon>Heliobacteriaceae</taxon>
        <taxon>Heliobacterium</taxon>
    </lineage>
</organism>
<feature type="compositionally biased region" description="Gly residues" evidence="1">
    <location>
        <begin position="350"/>
        <end position="369"/>
    </location>
</feature>
<dbReference type="SUPFAM" id="SSF160246">
    <property type="entry name" value="EspE N-terminal domain-like"/>
    <property type="match status" value="1"/>
</dbReference>
<reference evidence="3 4" key="1">
    <citation type="submission" date="2020-07" db="EMBL/GenBank/DDBJ databases">
        <title>Draft whole-genome sequence of Heliobacterium chlorum DSM 3682, type strain.</title>
        <authorList>
            <person name="Kyndt J.A."/>
            <person name="Meyer T.E."/>
            <person name="Imhoff J.F."/>
        </authorList>
    </citation>
    <scope>NUCLEOTIDE SEQUENCE [LARGE SCALE GENOMIC DNA]</scope>
    <source>
        <strain evidence="3 4">DSM 3682</strain>
    </source>
</reference>
<keyword evidence="4" id="KW-1185">Reference proteome</keyword>